<dbReference type="EMBL" id="JASNWA010000003">
    <property type="protein sequence ID" value="KAK3178027.1"/>
    <property type="molecule type" value="Genomic_DNA"/>
</dbReference>
<dbReference type="PROSITE" id="PS50088">
    <property type="entry name" value="ANK_REPEAT"/>
    <property type="match status" value="2"/>
</dbReference>
<evidence type="ECO:0008006" key="5">
    <source>
        <dbReference type="Google" id="ProtNLM"/>
    </source>
</evidence>
<feature type="repeat" description="ANK" evidence="1">
    <location>
        <begin position="68"/>
        <end position="100"/>
    </location>
</feature>
<dbReference type="SUPFAM" id="SSF48403">
    <property type="entry name" value="Ankyrin repeat"/>
    <property type="match status" value="1"/>
</dbReference>
<keyword evidence="1" id="KW-0040">ANK repeat</keyword>
<dbReference type="PROSITE" id="PS50297">
    <property type="entry name" value="ANK_REP_REGION"/>
    <property type="match status" value="2"/>
</dbReference>
<gene>
    <name evidence="3" type="ORF">OEA41_000159</name>
</gene>
<organism evidence="3 4">
    <name type="scientific">Lepraria neglecta</name>
    <dbReference type="NCBI Taxonomy" id="209136"/>
    <lineage>
        <taxon>Eukaryota</taxon>
        <taxon>Fungi</taxon>
        <taxon>Dikarya</taxon>
        <taxon>Ascomycota</taxon>
        <taxon>Pezizomycotina</taxon>
        <taxon>Lecanoromycetes</taxon>
        <taxon>OSLEUM clade</taxon>
        <taxon>Lecanoromycetidae</taxon>
        <taxon>Lecanorales</taxon>
        <taxon>Lecanorineae</taxon>
        <taxon>Stereocaulaceae</taxon>
        <taxon>Lepraria</taxon>
    </lineage>
</organism>
<dbReference type="InterPro" id="IPR036770">
    <property type="entry name" value="Ankyrin_rpt-contain_sf"/>
</dbReference>
<protein>
    <recommendedName>
        <fullName evidence="5">Ankyrin repeat domain-containing protein</fullName>
    </recommendedName>
</protein>
<comment type="caution">
    <text evidence="3">The sequence shown here is derived from an EMBL/GenBank/DDBJ whole genome shotgun (WGS) entry which is preliminary data.</text>
</comment>
<dbReference type="PANTHER" id="PTHR22677">
    <property type="entry name" value="ANKYRIN REPEAT DOMAIN-CONTAINING PROTEIN 60"/>
    <property type="match status" value="1"/>
</dbReference>
<feature type="repeat" description="ANK" evidence="1">
    <location>
        <begin position="35"/>
        <end position="67"/>
    </location>
</feature>
<dbReference type="InterPro" id="IPR002110">
    <property type="entry name" value="Ankyrin_rpt"/>
</dbReference>
<reference evidence="3" key="1">
    <citation type="submission" date="2022-11" db="EMBL/GenBank/DDBJ databases">
        <title>Chromosomal genome sequence assembly and mating type (MAT) locus characterization of the leprose asexual lichenized fungus Lepraria neglecta (Nyl.) Erichsen.</title>
        <authorList>
            <person name="Allen J.L."/>
            <person name="Pfeffer B."/>
        </authorList>
    </citation>
    <scope>NUCLEOTIDE SEQUENCE</scope>
    <source>
        <strain evidence="3">Allen 5258</strain>
    </source>
</reference>
<dbReference type="Pfam" id="PF12796">
    <property type="entry name" value="Ank_2"/>
    <property type="match status" value="1"/>
</dbReference>
<evidence type="ECO:0000313" key="4">
    <source>
        <dbReference type="Proteomes" id="UP001276659"/>
    </source>
</evidence>
<dbReference type="SMART" id="SM00248">
    <property type="entry name" value="ANK"/>
    <property type="match status" value="4"/>
</dbReference>
<dbReference type="PANTHER" id="PTHR22677:SF4">
    <property type="entry name" value="USHER SYNDROME TYPE-1G PROTEIN-LIKE PROTEIN"/>
    <property type="match status" value="1"/>
</dbReference>
<proteinExistence type="predicted"/>
<feature type="chain" id="PRO_5042036059" description="Ankyrin repeat domain-containing protein" evidence="2">
    <location>
        <begin position="18"/>
        <end position="235"/>
    </location>
</feature>
<name>A0AAD9ZIN2_9LECA</name>
<sequence length="235" mass="26118">MSLFYRLVAWDIATLNALLLDQGLVSIELDDWDGFNRSLLHVAAEVNAVALARLLLDHGARLERKNEEGETPLFIAAQYNYPDLVKLLLERGAKVQVEDQMQSTPLHAAFVGVPNPDIVRMLANTNIDLNAKDWQGQTALDMAIKWDCLAVSEFLLTAGSFNDADGAGERSIRAPLIDAAINSQDFTARILHEARDVQRVTTEEEKASFIRAFGGRGFATQELRDQRAENGFSYL</sequence>
<dbReference type="Proteomes" id="UP001276659">
    <property type="component" value="Unassembled WGS sequence"/>
</dbReference>
<dbReference type="InterPro" id="IPR039323">
    <property type="entry name" value="ANKRD_45/46/60"/>
</dbReference>
<keyword evidence="4" id="KW-1185">Reference proteome</keyword>
<dbReference type="Gene3D" id="1.25.40.20">
    <property type="entry name" value="Ankyrin repeat-containing domain"/>
    <property type="match status" value="1"/>
</dbReference>
<feature type="signal peptide" evidence="2">
    <location>
        <begin position="1"/>
        <end position="17"/>
    </location>
</feature>
<evidence type="ECO:0000313" key="3">
    <source>
        <dbReference type="EMBL" id="KAK3178027.1"/>
    </source>
</evidence>
<evidence type="ECO:0000256" key="2">
    <source>
        <dbReference type="SAM" id="SignalP"/>
    </source>
</evidence>
<dbReference type="AlphaFoldDB" id="A0AAD9ZIN2"/>
<evidence type="ECO:0000256" key="1">
    <source>
        <dbReference type="PROSITE-ProRule" id="PRU00023"/>
    </source>
</evidence>
<accession>A0AAD9ZIN2</accession>
<keyword evidence="2" id="KW-0732">Signal</keyword>